<reference evidence="2" key="3">
    <citation type="journal article" date="2014" name="Nature">
        <title>Elephant shark genome provides unique insights into gnathostome evolution.</title>
        <authorList>
            <consortium name="International Elephant Shark Genome Sequencing Consortium"/>
            <person name="Venkatesh B."/>
            <person name="Lee A.P."/>
            <person name="Ravi V."/>
            <person name="Maurya A.K."/>
            <person name="Lian M.M."/>
            <person name="Swann J.B."/>
            <person name="Ohta Y."/>
            <person name="Flajnik M.F."/>
            <person name="Sutoh Y."/>
            <person name="Kasahara M."/>
            <person name="Hoon S."/>
            <person name="Gangu V."/>
            <person name="Roy S.W."/>
            <person name="Irimia M."/>
            <person name="Korzh V."/>
            <person name="Kondrychyn I."/>
            <person name="Lim Z.W."/>
            <person name="Tay B.H."/>
            <person name="Tohari S."/>
            <person name="Kong K.W."/>
            <person name="Ho S."/>
            <person name="Lorente-Galdos B."/>
            <person name="Quilez J."/>
            <person name="Marques-Bonet T."/>
            <person name="Raney B.J."/>
            <person name="Ingham P.W."/>
            <person name="Tay A."/>
            <person name="Hillier L.W."/>
            <person name="Minx P."/>
            <person name="Boehm T."/>
            <person name="Wilson R.K."/>
            <person name="Brenner S."/>
            <person name="Warren W.C."/>
        </authorList>
    </citation>
    <scope>NUCLEOTIDE SEQUENCE [LARGE SCALE GENOMIC DNA]</scope>
</reference>
<dbReference type="STRING" id="7868.ENSCMIP00000028342"/>
<evidence type="ECO:0000313" key="2">
    <source>
        <dbReference type="Proteomes" id="UP000314986"/>
    </source>
</evidence>
<reference evidence="1" key="4">
    <citation type="submission" date="2025-08" db="UniProtKB">
        <authorList>
            <consortium name="Ensembl"/>
        </authorList>
    </citation>
    <scope>IDENTIFICATION</scope>
</reference>
<protein>
    <submittedName>
        <fullName evidence="1">Uncharacterized LOC103189948</fullName>
    </submittedName>
</protein>
<reference evidence="1" key="5">
    <citation type="submission" date="2025-09" db="UniProtKB">
        <authorList>
            <consortium name="Ensembl"/>
        </authorList>
    </citation>
    <scope>IDENTIFICATION</scope>
</reference>
<dbReference type="AlphaFoldDB" id="A0A4W3IHF3"/>
<dbReference type="SUPFAM" id="SSF51197">
    <property type="entry name" value="Clavaminate synthase-like"/>
    <property type="match status" value="1"/>
</dbReference>
<reference evidence="2" key="1">
    <citation type="journal article" date="2006" name="Science">
        <title>Ancient noncoding elements conserved in the human genome.</title>
        <authorList>
            <person name="Venkatesh B."/>
            <person name="Kirkness E.F."/>
            <person name="Loh Y.H."/>
            <person name="Halpern A.L."/>
            <person name="Lee A.P."/>
            <person name="Johnson J."/>
            <person name="Dandona N."/>
            <person name="Viswanathan L.D."/>
            <person name="Tay A."/>
            <person name="Venter J.C."/>
            <person name="Strausberg R.L."/>
            <person name="Brenner S."/>
        </authorList>
    </citation>
    <scope>NUCLEOTIDE SEQUENCE [LARGE SCALE GENOMIC DNA]</scope>
</reference>
<dbReference type="PANTHER" id="PTHR35259">
    <property type="entry name" value="BOMBESIN RECEPTOR-ACTIVATED PROTEIN C6ORF89"/>
    <property type="match status" value="1"/>
</dbReference>
<dbReference type="Proteomes" id="UP000314986">
    <property type="component" value="Unassembled WGS sequence"/>
</dbReference>
<name>A0A4W3IHF3_CALMI</name>
<dbReference type="Gene3D" id="2.60.120.650">
    <property type="entry name" value="Cupin"/>
    <property type="match status" value="1"/>
</dbReference>
<evidence type="ECO:0000313" key="1">
    <source>
        <dbReference type="Ensembl" id="ENSCMIP00000028342.1"/>
    </source>
</evidence>
<dbReference type="GeneTree" id="ENSGT00970000196516"/>
<proteinExistence type="predicted"/>
<dbReference type="Ensembl" id="ENSCMIT00000028790.1">
    <property type="protein sequence ID" value="ENSCMIP00000028342.1"/>
    <property type="gene ID" value="ENSCMIG00000012312.1"/>
</dbReference>
<organism evidence="1 2">
    <name type="scientific">Callorhinchus milii</name>
    <name type="common">Ghost shark</name>
    <dbReference type="NCBI Taxonomy" id="7868"/>
    <lineage>
        <taxon>Eukaryota</taxon>
        <taxon>Metazoa</taxon>
        <taxon>Chordata</taxon>
        <taxon>Craniata</taxon>
        <taxon>Vertebrata</taxon>
        <taxon>Chondrichthyes</taxon>
        <taxon>Holocephali</taxon>
        <taxon>Chimaeriformes</taxon>
        <taxon>Callorhinchidae</taxon>
        <taxon>Callorhinchus</taxon>
    </lineage>
</organism>
<sequence length="236" mass="26451">ATQRVSCRTQACQAYQVVERLQNADAVDVLQNYLRQNRPLVIVDGMTGWAARSDFSVESLTQLYSEHLVLQSSTVCSYWASENSPEHSPASFLQHVHRQTLTQWTLQWKNCNKAAAKVIRTFYQRPYFLPPMVELAESNWLLMASRAEGSGMEGGFVKVDDHDGDLLLWIAQVQGVFEVQLLPRDACADTCAHHALQLSPGETVSVPLQMWEVQYRPITSTAIGLAATGNWLQDPS</sequence>
<dbReference type="InParanoid" id="A0A4W3IHF3"/>
<dbReference type="PANTHER" id="PTHR35259:SF2">
    <property type="match status" value="1"/>
</dbReference>
<keyword evidence="2" id="KW-1185">Reference proteome</keyword>
<accession>A0A4W3IHF3</accession>
<reference evidence="2" key="2">
    <citation type="journal article" date="2007" name="PLoS Biol.">
        <title>Survey sequencing and comparative analysis of the elephant shark (Callorhinchus milii) genome.</title>
        <authorList>
            <person name="Venkatesh B."/>
            <person name="Kirkness E.F."/>
            <person name="Loh Y.H."/>
            <person name="Halpern A.L."/>
            <person name="Lee A.P."/>
            <person name="Johnson J."/>
            <person name="Dandona N."/>
            <person name="Viswanathan L.D."/>
            <person name="Tay A."/>
            <person name="Venter J.C."/>
            <person name="Strausberg R.L."/>
            <person name="Brenner S."/>
        </authorList>
    </citation>
    <scope>NUCLEOTIDE SEQUENCE [LARGE SCALE GENOMIC DNA]</scope>
</reference>
<dbReference type="InterPro" id="IPR038757">
    <property type="entry name" value="BRAP"/>
</dbReference>
<dbReference type="OMA" id="MCESTER"/>